<dbReference type="CDD" id="cd06261">
    <property type="entry name" value="TM_PBP2"/>
    <property type="match status" value="1"/>
</dbReference>
<feature type="transmembrane region" description="Helical" evidence="7">
    <location>
        <begin position="91"/>
        <end position="111"/>
    </location>
</feature>
<evidence type="ECO:0000256" key="2">
    <source>
        <dbReference type="ARBA" id="ARBA00022448"/>
    </source>
</evidence>
<keyword evidence="6 7" id="KW-0472">Membrane</keyword>
<dbReference type="GO" id="GO:0005886">
    <property type="term" value="C:plasma membrane"/>
    <property type="evidence" value="ECO:0007669"/>
    <property type="project" value="UniProtKB-SubCell"/>
</dbReference>
<keyword evidence="2 7" id="KW-0813">Transport</keyword>
<feature type="transmembrane region" description="Helical" evidence="7">
    <location>
        <begin position="186"/>
        <end position="207"/>
    </location>
</feature>
<dbReference type="Proteomes" id="UP000261166">
    <property type="component" value="Unassembled WGS sequence"/>
</dbReference>
<dbReference type="PANTHER" id="PTHR30193">
    <property type="entry name" value="ABC TRANSPORTER PERMEASE PROTEIN"/>
    <property type="match status" value="1"/>
</dbReference>
<dbReference type="Gene3D" id="1.10.3720.10">
    <property type="entry name" value="MetI-like"/>
    <property type="match status" value="1"/>
</dbReference>
<dbReference type="InterPro" id="IPR051393">
    <property type="entry name" value="ABC_transporter_permease"/>
</dbReference>
<evidence type="ECO:0000256" key="3">
    <source>
        <dbReference type="ARBA" id="ARBA00022475"/>
    </source>
</evidence>
<evidence type="ECO:0000256" key="5">
    <source>
        <dbReference type="ARBA" id="ARBA00022989"/>
    </source>
</evidence>
<feature type="transmembrane region" description="Helical" evidence="7">
    <location>
        <begin position="245"/>
        <end position="265"/>
    </location>
</feature>
<comment type="subcellular location">
    <subcellularLocation>
        <location evidence="1 7">Cell membrane</location>
        <topology evidence="1 7">Multi-pass membrane protein</topology>
    </subcellularLocation>
</comment>
<reference evidence="9 12" key="1">
    <citation type="submission" date="2018-08" db="EMBL/GenBank/DDBJ databases">
        <title>A genome reference for cultivated species of the human gut microbiota.</title>
        <authorList>
            <person name="Zou Y."/>
            <person name="Xue W."/>
            <person name="Luo G."/>
        </authorList>
    </citation>
    <scope>NUCLEOTIDE SEQUENCE [LARGE SCALE GENOMIC DNA]</scope>
    <source>
        <strain evidence="10 12">AF26-4BH</strain>
        <strain evidence="9">TF05-5AC</strain>
    </source>
</reference>
<dbReference type="EMBL" id="QVLU01000009">
    <property type="protein sequence ID" value="RGE71779.1"/>
    <property type="molecule type" value="Genomic_DNA"/>
</dbReference>
<feature type="transmembrane region" description="Helical" evidence="7">
    <location>
        <begin position="58"/>
        <end position="79"/>
    </location>
</feature>
<dbReference type="AlphaFoldDB" id="A0A3E3IDU5"/>
<accession>A0A3E3IDU5</accession>
<feature type="transmembrane region" description="Helical" evidence="7">
    <location>
        <begin position="153"/>
        <end position="174"/>
    </location>
</feature>
<evidence type="ECO:0000313" key="9">
    <source>
        <dbReference type="EMBL" id="RGE65238.1"/>
    </source>
</evidence>
<evidence type="ECO:0000313" key="12">
    <source>
        <dbReference type="Proteomes" id="UP000261166"/>
    </source>
</evidence>
<keyword evidence="11" id="KW-1185">Reference proteome</keyword>
<keyword evidence="4 7" id="KW-0812">Transmembrane</keyword>
<comment type="caution">
    <text evidence="9">The sequence shown here is derived from an EMBL/GenBank/DDBJ whole genome shotgun (WGS) entry which is preliminary data.</text>
</comment>
<comment type="similarity">
    <text evidence="7">Belongs to the binding-protein-dependent transport system permease family.</text>
</comment>
<dbReference type="EMBL" id="QVLV01000001">
    <property type="protein sequence ID" value="RGE65238.1"/>
    <property type="molecule type" value="Genomic_DNA"/>
</dbReference>
<sequence>MIAPFFILLMLFVIVPIVINVILSFMNYNMREIHFVGFTNYIELFKDKLFGIAFKNTLFYTVFNVLFTMIISFLLAVFLNRNQWITKFARSCMYIPYVTSMVVAAMIWLWMYEPHGGVFNEILKALGLQPVNWLLQKSTALPCIIAMNVWKGIGYNMVLFLAALQGVPTALYEAASMDGAKGWAKIRYITIPMIQPIIFFIFITNIINSFNVFESVTVMTSGGPLNSTTTLVHQIYTRSFTEYKLGYGSAIAMVLSIFVLLFTFLSFRFGSQSNDTGN</sequence>
<evidence type="ECO:0000256" key="6">
    <source>
        <dbReference type="ARBA" id="ARBA00023136"/>
    </source>
</evidence>
<dbReference type="Pfam" id="PF00528">
    <property type="entry name" value="BPD_transp_1"/>
    <property type="match status" value="1"/>
</dbReference>
<dbReference type="SUPFAM" id="SSF161098">
    <property type="entry name" value="MetI-like"/>
    <property type="match status" value="1"/>
</dbReference>
<evidence type="ECO:0000313" key="10">
    <source>
        <dbReference type="EMBL" id="RGE71779.1"/>
    </source>
</evidence>
<dbReference type="InterPro" id="IPR000515">
    <property type="entry name" value="MetI-like"/>
</dbReference>
<dbReference type="GO" id="GO:0055085">
    <property type="term" value="P:transmembrane transport"/>
    <property type="evidence" value="ECO:0007669"/>
    <property type="project" value="InterPro"/>
</dbReference>
<proteinExistence type="inferred from homology"/>
<keyword evidence="3" id="KW-1003">Cell membrane</keyword>
<name>A0A3E3IDU5_9FIRM</name>
<feature type="transmembrane region" description="Helical" evidence="7">
    <location>
        <begin position="5"/>
        <end position="26"/>
    </location>
</feature>
<dbReference type="PANTHER" id="PTHR30193:SF37">
    <property type="entry name" value="INNER MEMBRANE ABC TRANSPORTER PERMEASE PROTEIN YCJO"/>
    <property type="match status" value="1"/>
</dbReference>
<evidence type="ECO:0000256" key="4">
    <source>
        <dbReference type="ARBA" id="ARBA00022692"/>
    </source>
</evidence>
<evidence type="ECO:0000313" key="11">
    <source>
        <dbReference type="Proteomes" id="UP000260812"/>
    </source>
</evidence>
<dbReference type="PROSITE" id="PS50928">
    <property type="entry name" value="ABC_TM1"/>
    <property type="match status" value="1"/>
</dbReference>
<feature type="domain" description="ABC transmembrane type-1" evidence="8">
    <location>
        <begin position="54"/>
        <end position="266"/>
    </location>
</feature>
<evidence type="ECO:0000256" key="1">
    <source>
        <dbReference type="ARBA" id="ARBA00004651"/>
    </source>
</evidence>
<keyword evidence="5 7" id="KW-1133">Transmembrane helix</keyword>
<organism evidence="9 11">
    <name type="scientific">Eisenbergiella massiliensis</name>
    <dbReference type="NCBI Taxonomy" id="1720294"/>
    <lineage>
        <taxon>Bacteria</taxon>
        <taxon>Bacillati</taxon>
        <taxon>Bacillota</taxon>
        <taxon>Clostridia</taxon>
        <taxon>Lachnospirales</taxon>
        <taxon>Lachnospiraceae</taxon>
        <taxon>Eisenbergiella</taxon>
    </lineage>
</organism>
<dbReference type="OrthoDB" id="9774308at2"/>
<protein>
    <submittedName>
        <fullName evidence="9">Sugar ABC transporter permease</fullName>
    </submittedName>
</protein>
<evidence type="ECO:0000256" key="7">
    <source>
        <dbReference type="RuleBase" id="RU363032"/>
    </source>
</evidence>
<dbReference type="InterPro" id="IPR035906">
    <property type="entry name" value="MetI-like_sf"/>
</dbReference>
<gene>
    <name evidence="10" type="ORF">DWY69_11370</name>
    <name evidence="9" type="ORF">DXC51_01070</name>
</gene>
<evidence type="ECO:0000259" key="8">
    <source>
        <dbReference type="PROSITE" id="PS50928"/>
    </source>
</evidence>
<dbReference type="Proteomes" id="UP000260812">
    <property type="component" value="Unassembled WGS sequence"/>
</dbReference>